<dbReference type="EMBL" id="MN739586">
    <property type="protein sequence ID" value="QHT14507.1"/>
    <property type="molecule type" value="Genomic_DNA"/>
</dbReference>
<accession>A0A6C0DDB9</accession>
<proteinExistence type="predicted"/>
<evidence type="ECO:0000313" key="1">
    <source>
        <dbReference type="EMBL" id="QHT14507.1"/>
    </source>
</evidence>
<protein>
    <submittedName>
        <fullName evidence="1">Uncharacterized protein</fullName>
    </submittedName>
</protein>
<organism evidence="1">
    <name type="scientific">viral metagenome</name>
    <dbReference type="NCBI Taxonomy" id="1070528"/>
    <lineage>
        <taxon>unclassified sequences</taxon>
        <taxon>metagenomes</taxon>
        <taxon>organismal metagenomes</taxon>
    </lineage>
</organism>
<dbReference type="AlphaFoldDB" id="A0A6C0DDB9"/>
<reference evidence="1" key="1">
    <citation type="journal article" date="2020" name="Nature">
        <title>Giant virus diversity and host interactions through global metagenomics.</title>
        <authorList>
            <person name="Schulz F."/>
            <person name="Roux S."/>
            <person name="Paez-Espino D."/>
            <person name="Jungbluth S."/>
            <person name="Walsh D.A."/>
            <person name="Denef V.J."/>
            <person name="McMahon K.D."/>
            <person name="Konstantinidis K.T."/>
            <person name="Eloe-Fadrosh E.A."/>
            <person name="Kyrpides N.C."/>
            <person name="Woyke T."/>
        </authorList>
    </citation>
    <scope>NUCLEOTIDE SEQUENCE</scope>
    <source>
        <strain evidence="1">GVMAG-M-3300023174-141</strain>
    </source>
</reference>
<name>A0A6C0DDB9_9ZZZZ</name>
<sequence length="739" mass="85094">MPPRLLTLTTPTVRNQRTLIWLRQQDPNIKWNKWESVVSSFEDYHRWDDLDARIVGMVLVNVPADIQSFVDELYEISKEVQVVLISHEILSLKTEEFWAENFDNLICLDTAEDSYPFLTLPWDGTLNDGIAIMAHLCRYHRLVDTTISSARLDSIKPIQAVLNIVPQETWLITQFFRHQNPARHSEILSCLQRNIECSYIDRIILLNEKDLSKDWNAIPDSNKVSQIIIKKRLTYANFLQFVHDEVPANVFTILSNADIYFGRSLHDLYDFDLSGRTMALLRWDDDGTGSDEATIFGPRADSQDAWIFLSDTIRQTTWPYPTFDFPLGQPGCDNAFAAHLLRNHIVLSNPALSFKTYHLHNSDVRNYSKKDTIRSDLYINLVPTYIIDTKQEQVPLGSPTCICNQLVSFEVRSSSLSNEISYCTMLEKEGRYKWEATVENNYFEPAIPVYSWTKSCVTTNGLVYDPYTIYVGKHIEEFPYWRGANVDIFTPLHRRNRMLAIPFADSSVFQHPDTYVLQYVSRAERLLQDYPGSSFWMPAGMNLSYLNWNVHDSQIVEWKEPTACWAEEVVGFVPGPHAQELGHEDVQVLRRMLPAWKRGPVGQICTVVVDSTITNRFVLERLTAFLKRDDPDWVIQIVSDRNPGSYDSIVGASLCIVLGGPETQTKWARLWALPTDACVIEFQQELAVDGELQHLCHVSDLKSWVLLLAKGSVSDVQDQIMEQFEKWYKRNQIELSLIS</sequence>